<protein>
    <submittedName>
        <fullName evidence="9">AI-2E family transporter</fullName>
    </submittedName>
</protein>
<feature type="region of interest" description="Disordered" evidence="6">
    <location>
        <begin position="777"/>
        <end position="802"/>
    </location>
</feature>
<feature type="transmembrane region" description="Helical" evidence="7">
    <location>
        <begin position="58"/>
        <end position="78"/>
    </location>
</feature>
<feature type="transmembrane region" description="Helical" evidence="7">
    <location>
        <begin position="188"/>
        <end position="211"/>
    </location>
</feature>
<feature type="transmembrane region" description="Helical" evidence="7">
    <location>
        <begin position="311"/>
        <end position="329"/>
    </location>
</feature>
<dbReference type="SMART" id="SM00065">
    <property type="entry name" value="GAF"/>
    <property type="match status" value="1"/>
</dbReference>
<evidence type="ECO:0000256" key="1">
    <source>
        <dbReference type="ARBA" id="ARBA00004141"/>
    </source>
</evidence>
<evidence type="ECO:0000259" key="8">
    <source>
        <dbReference type="SMART" id="SM00065"/>
    </source>
</evidence>
<dbReference type="SUPFAM" id="SSF55781">
    <property type="entry name" value="GAF domain-like"/>
    <property type="match status" value="1"/>
</dbReference>
<dbReference type="Pfam" id="PF01594">
    <property type="entry name" value="AI-2E_transport"/>
    <property type="match status" value="1"/>
</dbReference>
<keyword evidence="4 7" id="KW-1133">Transmembrane helix</keyword>
<dbReference type="PANTHER" id="PTHR43102:SF2">
    <property type="entry name" value="GAF DOMAIN-CONTAINING PROTEIN"/>
    <property type="match status" value="1"/>
</dbReference>
<dbReference type="RefSeq" id="WP_139598075.1">
    <property type="nucleotide sequence ID" value="NZ_VDDC01000009.1"/>
</dbReference>
<name>A0A5C4R988_9RHOB</name>
<evidence type="ECO:0000313" key="9">
    <source>
        <dbReference type="EMBL" id="TNH40297.1"/>
    </source>
</evidence>
<dbReference type="Proteomes" id="UP000304880">
    <property type="component" value="Unassembled WGS sequence"/>
</dbReference>
<dbReference type="AlphaFoldDB" id="A0A5C4R988"/>
<organism evidence="9 10">
    <name type="scientific">Paracoccus haeundaensis</name>
    <dbReference type="NCBI Taxonomy" id="225362"/>
    <lineage>
        <taxon>Bacteria</taxon>
        <taxon>Pseudomonadati</taxon>
        <taxon>Pseudomonadota</taxon>
        <taxon>Alphaproteobacteria</taxon>
        <taxon>Rhodobacterales</taxon>
        <taxon>Paracoccaceae</taxon>
        <taxon>Paracoccus</taxon>
    </lineage>
</organism>
<reference evidence="9 10" key="1">
    <citation type="submission" date="2019-06" db="EMBL/GenBank/DDBJ databases">
        <authorList>
            <person name="Li J."/>
        </authorList>
    </citation>
    <scope>NUCLEOTIDE SEQUENCE [LARGE SCALE GENOMIC DNA]</scope>
    <source>
        <strain evidence="9 10">CGMCC 1.8012</strain>
    </source>
</reference>
<dbReference type="Gene3D" id="3.30.450.40">
    <property type="match status" value="1"/>
</dbReference>
<dbReference type="Pfam" id="PF01590">
    <property type="entry name" value="GAF"/>
    <property type="match status" value="1"/>
</dbReference>
<feature type="transmembrane region" description="Helical" evidence="7">
    <location>
        <begin position="85"/>
        <end position="106"/>
    </location>
</feature>
<evidence type="ECO:0000256" key="7">
    <source>
        <dbReference type="SAM" id="Phobius"/>
    </source>
</evidence>
<evidence type="ECO:0000256" key="2">
    <source>
        <dbReference type="ARBA" id="ARBA00009773"/>
    </source>
</evidence>
<comment type="caution">
    <text evidence="9">The sequence shown here is derived from an EMBL/GenBank/DDBJ whole genome shotgun (WGS) entry which is preliminary data.</text>
</comment>
<comment type="subcellular location">
    <subcellularLocation>
        <location evidence="1">Membrane</location>
        <topology evidence="1">Multi-pass membrane protein</topology>
    </subcellularLocation>
</comment>
<evidence type="ECO:0000256" key="5">
    <source>
        <dbReference type="ARBA" id="ARBA00023136"/>
    </source>
</evidence>
<feature type="transmembrane region" description="Helical" evidence="7">
    <location>
        <begin position="250"/>
        <end position="275"/>
    </location>
</feature>
<accession>A0A5C4R988</accession>
<evidence type="ECO:0000256" key="4">
    <source>
        <dbReference type="ARBA" id="ARBA00022989"/>
    </source>
</evidence>
<comment type="similarity">
    <text evidence="2">Belongs to the autoinducer-2 exporter (AI-2E) (TC 2.A.86) family.</text>
</comment>
<evidence type="ECO:0000256" key="6">
    <source>
        <dbReference type="SAM" id="MobiDB-lite"/>
    </source>
</evidence>
<feature type="domain" description="GAF" evidence="8">
    <location>
        <begin position="633"/>
        <end position="785"/>
    </location>
</feature>
<feature type="transmembrane region" description="Helical" evidence="7">
    <location>
        <begin position="349"/>
        <end position="374"/>
    </location>
</feature>
<gene>
    <name evidence="9" type="ORF">FHD67_05330</name>
</gene>
<sequence>MTLNTSGPRQAPHDLLGPDANAAVAVPEGRVDIVRMAAWLVVGTVIIGLLYYGQEVLIPLAIAFLISFALGPLVKVLVRRGIPQVAAVSVVMLTVIAMLLGLGLLITSQVSVLSAELPAYQSTIRAKIQGLGQQMEGPGLFDGVFQTIATVQEQLATALQDAPGAVADPLAVTVVGDGPSPFATASAWLAPALAPLATLGIVVVFVFLVLLDRGDLRDRLIRLLGGNLHRSTDALEEAGKRISKYLLMQLVVNVTYGIPMALGLWAIGVPGWILWGTLAAIMRFIPYVGPMLSAIFPLALAFAVDPGWQMVLMALALIVFLELVSNNIVEPMLYGTSTGLSALSLIAAATFWTALWGPLGLILSTPLTVCLLVVGRNLPQLAFFDTLLGSTPALDLPTRIYQRLIANDPDEAYEIASDAIRTTGIAAFYNTTGMEVLRQASDDYHANARVEHRLRVVDGMDQLLEDLREDHPATPAGTPRVACIGGKWQVDAISAEMLVHALALADIPAIQRATGTVTARYVDGLDLEGIDTVCIGYFSRDPDAAVRGFVRRLRRRWPDLRIVLALWNAPEDQAGPDRAEALGVDQIVLSMDEAVQRLSPAHADRAAMQAPPPPADEAARLDALAQTAVLDGRAREDLDDLAKRAADVFDVSLAFISAIDADAEYIVGQSADLPGRRTETEPRMNWMPRAEAMCNHVIAADDTLVVPDTDRDVRFSDNPAVRQWQGRFYVGTPLRTADGHVLGALCLMDREPRQIEDAELDLLDKIAADVVAVMTDQDAVPTEPRREEPPAPRGVLGQRIPD</sequence>
<keyword evidence="5 7" id="KW-0472">Membrane</keyword>
<proteinExistence type="inferred from homology"/>
<evidence type="ECO:0000256" key="3">
    <source>
        <dbReference type="ARBA" id="ARBA00022692"/>
    </source>
</evidence>
<dbReference type="GO" id="GO:0016020">
    <property type="term" value="C:membrane"/>
    <property type="evidence" value="ECO:0007669"/>
    <property type="project" value="UniProtKB-SubCell"/>
</dbReference>
<feature type="transmembrane region" description="Helical" evidence="7">
    <location>
        <begin position="281"/>
        <end position="304"/>
    </location>
</feature>
<keyword evidence="3 7" id="KW-0812">Transmembrane</keyword>
<evidence type="ECO:0000313" key="10">
    <source>
        <dbReference type="Proteomes" id="UP000304880"/>
    </source>
</evidence>
<dbReference type="PANTHER" id="PTHR43102">
    <property type="entry name" value="SLR1143 PROTEIN"/>
    <property type="match status" value="1"/>
</dbReference>
<dbReference type="InterPro" id="IPR029016">
    <property type="entry name" value="GAF-like_dom_sf"/>
</dbReference>
<dbReference type="EMBL" id="VDDC01000009">
    <property type="protein sequence ID" value="TNH40297.1"/>
    <property type="molecule type" value="Genomic_DNA"/>
</dbReference>
<keyword evidence="10" id="KW-1185">Reference proteome</keyword>
<dbReference type="InterPro" id="IPR002549">
    <property type="entry name" value="AI-2E-like"/>
</dbReference>
<dbReference type="InterPro" id="IPR003018">
    <property type="entry name" value="GAF"/>
</dbReference>
<feature type="transmembrane region" description="Helical" evidence="7">
    <location>
        <begin position="33"/>
        <end position="52"/>
    </location>
</feature>